<accession>A0ABU7LTQ1</accession>
<comment type="pathway">
    <text evidence="1">Cofactor biosynthesis; ubiquinone biosynthesis [regulation].</text>
</comment>
<keyword evidence="6 9" id="KW-0812">Transmembrane</keyword>
<gene>
    <name evidence="11" type="primary">ubiB</name>
    <name evidence="11" type="ORF">V0U79_10115</name>
</gene>
<evidence type="ECO:0000256" key="2">
    <source>
        <dbReference type="ARBA" id="ARBA00009670"/>
    </source>
</evidence>
<evidence type="ECO:0000259" key="10">
    <source>
        <dbReference type="Pfam" id="PF03109"/>
    </source>
</evidence>
<dbReference type="SUPFAM" id="SSF56112">
    <property type="entry name" value="Protein kinase-like (PK-like)"/>
    <property type="match status" value="1"/>
</dbReference>
<reference evidence="11 12" key="1">
    <citation type="submission" date="2024-01" db="EMBL/GenBank/DDBJ databases">
        <title>Hyphobacterium bacterium isolated from marine sediment.</title>
        <authorList>
            <person name="Zhao S."/>
        </authorList>
    </citation>
    <scope>NUCLEOTIDE SEQUENCE [LARGE SCALE GENOMIC DNA]</scope>
    <source>
        <strain evidence="12">HN65</strain>
    </source>
</reference>
<keyword evidence="8 9" id="KW-0472">Membrane</keyword>
<comment type="similarity">
    <text evidence="2">Belongs to the protein kinase superfamily. ADCK protein kinase family.</text>
</comment>
<dbReference type="PANTHER" id="PTHR10566">
    <property type="entry name" value="CHAPERONE-ACTIVITY OF BC1 COMPLEX CABC1 -RELATED"/>
    <property type="match status" value="1"/>
</dbReference>
<dbReference type="InterPro" id="IPR050154">
    <property type="entry name" value="UbiB_kinase"/>
</dbReference>
<sequence>MLRTLASLGRLGRAGFMLARYDAIFPREYQDKFPPSLKAFAALTRLFSKRGEADNPGERLARALEKLGPTYVKFGQVLATRADVVGERFARGLSRLQDQMPPFDQAVAVTTLERELGGALSASFKSFGEPVNAASVAQVHKAVTTDGQTVAVKILRPGIERRLAKDIRAMRLGAALVQKLVPAAKRLEPVKFVETVARATELETDLRLEAAAASELAEAAAYAENFRVPAVNWERSAKRVLTTEWIDGIPLTDIDGIDKAGIDRDALAVTLTRAFLTCALETGVFHADMHAGNLFADRDGNLWAVDFGIMGRIGKSERRFLAMILHGFLTRDYAGAAQAHFDAGYVPQRHSIEDFASALRAVGEPIFGKRADEVPMSRVLLQLFEITDLFDMHLRPELVLLQKTMVQSEGVARQLNPQHDMWTASAPVVEKWMRRELGPEGVAADFVADVKRLRDSARKLPGAIDDWAEAGARLRSGEVRLDTESLDRLAGRQREGRIWRWLGYGVLAVAAGGAGAALYGLF</sequence>
<evidence type="ECO:0000256" key="9">
    <source>
        <dbReference type="SAM" id="Phobius"/>
    </source>
</evidence>
<dbReference type="InterPro" id="IPR004147">
    <property type="entry name" value="ABC1_dom"/>
</dbReference>
<feature type="transmembrane region" description="Helical" evidence="9">
    <location>
        <begin position="501"/>
        <end position="521"/>
    </location>
</feature>
<comment type="caution">
    <text evidence="11">The sequence shown here is derived from an EMBL/GenBank/DDBJ whole genome shotgun (WGS) entry which is preliminary data.</text>
</comment>
<evidence type="ECO:0000313" key="11">
    <source>
        <dbReference type="EMBL" id="MEE2526724.1"/>
    </source>
</evidence>
<dbReference type="Proteomes" id="UP001354971">
    <property type="component" value="Unassembled WGS sequence"/>
</dbReference>
<keyword evidence="3" id="KW-1003">Cell membrane</keyword>
<evidence type="ECO:0000256" key="1">
    <source>
        <dbReference type="ARBA" id="ARBA00005020"/>
    </source>
</evidence>
<keyword evidence="7 9" id="KW-1133">Transmembrane helix</keyword>
<dbReference type="InterPro" id="IPR011009">
    <property type="entry name" value="Kinase-like_dom_sf"/>
</dbReference>
<evidence type="ECO:0000256" key="7">
    <source>
        <dbReference type="ARBA" id="ARBA00022989"/>
    </source>
</evidence>
<keyword evidence="12" id="KW-1185">Reference proteome</keyword>
<evidence type="ECO:0000313" key="12">
    <source>
        <dbReference type="Proteomes" id="UP001354971"/>
    </source>
</evidence>
<organism evidence="11 12">
    <name type="scientific">Hyphobacterium lacteum</name>
    <dbReference type="NCBI Taxonomy" id="3116575"/>
    <lineage>
        <taxon>Bacteria</taxon>
        <taxon>Pseudomonadati</taxon>
        <taxon>Pseudomonadota</taxon>
        <taxon>Alphaproteobacteria</taxon>
        <taxon>Maricaulales</taxon>
        <taxon>Maricaulaceae</taxon>
        <taxon>Hyphobacterium</taxon>
    </lineage>
</organism>
<dbReference type="InterPro" id="IPR010232">
    <property type="entry name" value="UbiB"/>
</dbReference>
<feature type="domain" description="ABC1 atypical kinase-like" evidence="10">
    <location>
        <begin position="95"/>
        <end position="339"/>
    </location>
</feature>
<dbReference type="Pfam" id="PF03109">
    <property type="entry name" value="ABC1"/>
    <property type="match status" value="1"/>
</dbReference>
<dbReference type="NCBIfam" id="TIGR01982">
    <property type="entry name" value="UbiB"/>
    <property type="match status" value="1"/>
</dbReference>
<evidence type="ECO:0000256" key="4">
    <source>
        <dbReference type="ARBA" id="ARBA00022519"/>
    </source>
</evidence>
<dbReference type="PANTHER" id="PTHR10566:SF113">
    <property type="entry name" value="PROTEIN ACTIVITY OF BC1 COMPLEX KINASE 7, CHLOROPLASTIC"/>
    <property type="match status" value="1"/>
</dbReference>
<protein>
    <submittedName>
        <fullName evidence="11">2-polyprenylphenol 6-hydroxylase</fullName>
    </submittedName>
</protein>
<evidence type="ECO:0000256" key="6">
    <source>
        <dbReference type="ARBA" id="ARBA00022692"/>
    </source>
</evidence>
<evidence type="ECO:0000256" key="5">
    <source>
        <dbReference type="ARBA" id="ARBA00022688"/>
    </source>
</evidence>
<evidence type="ECO:0000256" key="8">
    <source>
        <dbReference type="ARBA" id="ARBA00023136"/>
    </source>
</evidence>
<proteinExistence type="inferred from homology"/>
<evidence type="ECO:0000256" key="3">
    <source>
        <dbReference type="ARBA" id="ARBA00022475"/>
    </source>
</evidence>
<keyword evidence="5" id="KW-0831">Ubiquinone biosynthesis</keyword>
<keyword evidence="4" id="KW-0997">Cell inner membrane</keyword>
<dbReference type="RefSeq" id="WP_330199385.1">
    <property type="nucleotide sequence ID" value="NZ_JAZDRP010000005.1"/>
</dbReference>
<dbReference type="EMBL" id="JAZDRP010000005">
    <property type="protein sequence ID" value="MEE2526724.1"/>
    <property type="molecule type" value="Genomic_DNA"/>
</dbReference>
<name>A0ABU7LTQ1_9PROT</name>